<comment type="caution">
    <text evidence="1">The sequence shown here is derived from an EMBL/GenBank/DDBJ whole genome shotgun (WGS) entry which is preliminary data.</text>
</comment>
<reference evidence="1" key="2">
    <citation type="submission" date="2021-08" db="EMBL/GenBank/DDBJ databases">
        <authorList>
            <person name="Tani A."/>
            <person name="Ola A."/>
            <person name="Ogura Y."/>
            <person name="Katsura K."/>
            <person name="Hayashi T."/>
        </authorList>
    </citation>
    <scope>NUCLEOTIDE SEQUENCE</scope>
    <source>
        <strain evidence="1">DSM 16372</strain>
    </source>
</reference>
<gene>
    <name evidence="1" type="ORF">BHAOGJBA_2974</name>
</gene>
<proteinExistence type="predicted"/>
<dbReference type="Proteomes" id="UP001055247">
    <property type="component" value="Unassembled WGS sequence"/>
</dbReference>
<dbReference type="EMBL" id="BPQO01000011">
    <property type="protein sequence ID" value="GJD89447.1"/>
    <property type="molecule type" value="Genomic_DNA"/>
</dbReference>
<protein>
    <submittedName>
        <fullName evidence="1">Uncharacterized protein</fullName>
    </submittedName>
</protein>
<accession>A0AAV4ZMS6</accession>
<sequence>MAERTRIRIWHPFPVDIVRPGTRKPERRLALAPIDVDVRTTSTEELTVASRFRPSSSYDTWKGELGGGPEVVLHGFDGSLWEPLPGPDGTSGATLEQWQASMTGGPLLPEPYELLDPILAAQYATPSGFVDGWDGAIRLGETAGRVIADSRQRGAERAIRGAESVLLVNGHVWRRAGPPFWSVEREGNLHKVYLCWNRTVKREWLWRDGVANLLGTFAADRPEEAVAYARECAASKGRKAEVRGPGGVCLAHDPRHASREDRLADGLHLGRPVMDRLDGLVKSLSTVGIEAYAEARILSCRLAEGDGDVGTVSALMAAFEAALADLERFDAPLASVSARDEMKRTLQVFASRMSRFAPAPEASGLPHPGL</sequence>
<organism evidence="1 2">
    <name type="scientific">Methylobacterium hispanicum</name>
    <dbReference type="NCBI Taxonomy" id="270350"/>
    <lineage>
        <taxon>Bacteria</taxon>
        <taxon>Pseudomonadati</taxon>
        <taxon>Pseudomonadota</taxon>
        <taxon>Alphaproteobacteria</taxon>
        <taxon>Hyphomicrobiales</taxon>
        <taxon>Methylobacteriaceae</taxon>
        <taxon>Methylobacterium</taxon>
    </lineage>
</organism>
<evidence type="ECO:0000313" key="2">
    <source>
        <dbReference type="Proteomes" id="UP001055247"/>
    </source>
</evidence>
<evidence type="ECO:0000313" key="1">
    <source>
        <dbReference type="EMBL" id="GJD89447.1"/>
    </source>
</evidence>
<name>A0AAV4ZMS6_9HYPH</name>
<keyword evidence="2" id="KW-1185">Reference proteome</keyword>
<reference evidence="1" key="1">
    <citation type="journal article" date="2016" name="Front. Microbiol.">
        <title>Genome Sequence of the Piezophilic, Mesophilic Sulfate-Reducing Bacterium Desulfovibrio indicus J2T.</title>
        <authorList>
            <person name="Cao J."/>
            <person name="Maignien L."/>
            <person name="Shao Z."/>
            <person name="Alain K."/>
            <person name="Jebbar M."/>
        </authorList>
    </citation>
    <scope>NUCLEOTIDE SEQUENCE</scope>
    <source>
        <strain evidence="1">DSM 16372</strain>
    </source>
</reference>
<dbReference type="RefSeq" id="WP_238230270.1">
    <property type="nucleotide sequence ID" value="NZ_BPQO01000011.1"/>
</dbReference>
<dbReference type="AlphaFoldDB" id="A0AAV4ZMS6"/>